<dbReference type="NCBIfam" id="TIGR01549">
    <property type="entry name" value="HAD-SF-IA-v1"/>
    <property type="match status" value="1"/>
</dbReference>
<keyword evidence="11" id="KW-1185">Reference proteome</keyword>
<evidence type="ECO:0000256" key="4">
    <source>
        <dbReference type="ARBA" id="ARBA00006171"/>
    </source>
</evidence>
<dbReference type="InterPro" id="IPR006439">
    <property type="entry name" value="HAD-SF_hydro_IA"/>
</dbReference>
<dbReference type="NCBIfam" id="TIGR01449">
    <property type="entry name" value="PGP_bact"/>
    <property type="match status" value="1"/>
</dbReference>
<dbReference type="SFLD" id="SFLDS00003">
    <property type="entry name" value="Haloacid_Dehalogenase"/>
    <property type="match status" value="1"/>
</dbReference>
<dbReference type="GO" id="GO:0006281">
    <property type="term" value="P:DNA repair"/>
    <property type="evidence" value="ECO:0007669"/>
    <property type="project" value="TreeGrafter"/>
</dbReference>
<dbReference type="EC" id="3.1.3.18" evidence="5"/>
<dbReference type="GO" id="GO:0008967">
    <property type="term" value="F:phosphoglycolate phosphatase activity"/>
    <property type="evidence" value="ECO:0007669"/>
    <property type="project" value="UniProtKB-EC"/>
</dbReference>
<dbReference type="PANTHER" id="PTHR43434:SF23">
    <property type="entry name" value="PHOSPHOGLYCOLATE PHOSPHATASE"/>
    <property type="match status" value="1"/>
</dbReference>
<dbReference type="InterPro" id="IPR023214">
    <property type="entry name" value="HAD_sf"/>
</dbReference>
<dbReference type="NCBIfam" id="TIGR01509">
    <property type="entry name" value="HAD-SF-IA-v3"/>
    <property type="match status" value="1"/>
</dbReference>
<sequence>MRGREVEGVLFDLDGTLLDTAADLSDALNRVLVEEGRTPLPDARIRPTVSHGAVVMLCHALALAPDDPHMPGLHERMLQHYEAHIAERTRPFPGMEAVLERVEAQGLPWGIVTNKPERLTRPLLAALGLDRRAGAVVCGDTAAKPKPHPAAMQAACSQLGVAPQHCLTAGDALRDIQAGHHAGCMTLAALFGYLGAGDHPVSWGADGLIASPSDMLRWLP</sequence>
<dbReference type="GO" id="GO:0005829">
    <property type="term" value="C:cytosol"/>
    <property type="evidence" value="ECO:0007669"/>
    <property type="project" value="TreeGrafter"/>
</dbReference>
<evidence type="ECO:0000256" key="8">
    <source>
        <dbReference type="ARBA" id="ARBA00022842"/>
    </source>
</evidence>
<dbReference type="PANTHER" id="PTHR43434">
    <property type="entry name" value="PHOSPHOGLYCOLATE PHOSPHATASE"/>
    <property type="match status" value="1"/>
</dbReference>
<dbReference type="Proteomes" id="UP000275461">
    <property type="component" value="Unassembled WGS sequence"/>
</dbReference>
<evidence type="ECO:0000256" key="1">
    <source>
        <dbReference type="ARBA" id="ARBA00000830"/>
    </source>
</evidence>
<accession>A0A498C0R3</accession>
<gene>
    <name evidence="10" type="ORF">DFR31_1790</name>
</gene>
<evidence type="ECO:0000256" key="5">
    <source>
        <dbReference type="ARBA" id="ARBA00013078"/>
    </source>
</evidence>
<dbReference type="Gene3D" id="3.40.50.1000">
    <property type="entry name" value="HAD superfamily/HAD-like"/>
    <property type="match status" value="1"/>
</dbReference>
<protein>
    <recommendedName>
        <fullName evidence="5">phosphoglycolate phosphatase</fullName>
        <ecNumber evidence="5">3.1.3.18</ecNumber>
    </recommendedName>
</protein>
<dbReference type="Pfam" id="PF13419">
    <property type="entry name" value="HAD_2"/>
    <property type="match status" value="1"/>
</dbReference>
<organism evidence="10 11">
    <name type="scientific">Alkalispirillum mobile</name>
    <dbReference type="NCBI Taxonomy" id="85925"/>
    <lineage>
        <taxon>Bacteria</taxon>
        <taxon>Pseudomonadati</taxon>
        <taxon>Pseudomonadota</taxon>
        <taxon>Gammaproteobacteria</taxon>
        <taxon>Chromatiales</taxon>
        <taxon>Ectothiorhodospiraceae</taxon>
        <taxon>Alkalispirillum</taxon>
    </lineage>
</organism>
<dbReference type="SUPFAM" id="SSF56784">
    <property type="entry name" value="HAD-like"/>
    <property type="match status" value="1"/>
</dbReference>
<dbReference type="OrthoDB" id="9776368at2"/>
<comment type="caution">
    <text evidence="10">The sequence shown here is derived from an EMBL/GenBank/DDBJ whole genome shotgun (WGS) entry which is preliminary data.</text>
</comment>
<dbReference type="RefSeq" id="WP_121442326.1">
    <property type="nucleotide sequence ID" value="NZ_RCDA01000002.1"/>
</dbReference>
<comment type="cofactor">
    <cofactor evidence="2">
        <name>Mg(2+)</name>
        <dbReference type="ChEBI" id="CHEBI:18420"/>
    </cofactor>
</comment>
<dbReference type="InterPro" id="IPR041492">
    <property type="entry name" value="HAD_2"/>
</dbReference>
<keyword evidence="8" id="KW-0460">Magnesium</keyword>
<evidence type="ECO:0000256" key="2">
    <source>
        <dbReference type="ARBA" id="ARBA00001946"/>
    </source>
</evidence>
<name>A0A498C0R3_9GAMM</name>
<evidence type="ECO:0000256" key="3">
    <source>
        <dbReference type="ARBA" id="ARBA00004818"/>
    </source>
</evidence>
<keyword evidence="7" id="KW-0378">Hydrolase</keyword>
<proteinExistence type="inferred from homology"/>
<dbReference type="InterPro" id="IPR037512">
    <property type="entry name" value="PGPase_prok"/>
</dbReference>
<dbReference type="InterPro" id="IPR050155">
    <property type="entry name" value="HAD-like_hydrolase_sf"/>
</dbReference>
<evidence type="ECO:0000313" key="11">
    <source>
        <dbReference type="Proteomes" id="UP000275461"/>
    </source>
</evidence>
<keyword evidence="9" id="KW-0119">Carbohydrate metabolism</keyword>
<keyword evidence="6" id="KW-0479">Metal-binding</keyword>
<dbReference type="FunFam" id="3.40.50.1000:FF:000022">
    <property type="entry name" value="Phosphoglycolate phosphatase"/>
    <property type="match status" value="1"/>
</dbReference>
<dbReference type="EMBL" id="RCDA01000002">
    <property type="protein sequence ID" value="RLK48679.1"/>
    <property type="molecule type" value="Genomic_DNA"/>
</dbReference>
<comment type="pathway">
    <text evidence="3">Organic acid metabolism; glycolate biosynthesis; glycolate from 2-phosphoglycolate: step 1/1.</text>
</comment>
<dbReference type="SFLD" id="SFLDG01135">
    <property type="entry name" value="C1.5.6:_HAD__Beta-PGM__Phospha"/>
    <property type="match status" value="1"/>
</dbReference>
<evidence type="ECO:0000256" key="9">
    <source>
        <dbReference type="ARBA" id="ARBA00023277"/>
    </source>
</evidence>
<dbReference type="GO" id="GO:0005975">
    <property type="term" value="P:carbohydrate metabolic process"/>
    <property type="evidence" value="ECO:0007669"/>
    <property type="project" value="InterPro"/>
</dbReference>
<dbReference type="InterPro" id="IPR036412">
    <property type="entry name" value="HAD-like_sf"/>
</dbReference>
<evidence type="ECO:0000256" key="6">
    <source>
        <dbReference type="ARBA" id="ARBA00022723"/>
    </source>
</evidence>
<evidence type="ECO:0000313" key="10">
    <source>
        <dbReference type="EMBL" id="RLK48679.1"/>
    </source>
</evidence>
<dbReference type="AlphaFoldDB" id="A0A498C0R3"/>
<dbReference type="InterPro" id="IPR023198">
    <property type="entry name" value="PGP-like_dom2"/>
</dbReference>
<dbReference type="SFLD" id="SFLDG01129">
    <property type="entry name" value="C1.5:_HAD__Beta-PGM__Phosphata"/>
    <property type="match status" value="1"/>
</dbReference>
<reference evidence="10 11" key="1">
    <citation type="submission" date="2018-10" db="EMBL/GenBank/DDBJ databases">
        <title>Genomic Encyclopedia of Type Strains, Phase IV (KMG-IV): sequencing the most valuable type-strain genomes for metagenomic binning, comparative biology and taxonomic classification.</title>
        <authorList>
            <person name="Goeker M."/>
        </authorList>
    </citation>
    <scope>NUCLEOTIDE SEQUENCE [LARGE SCALE GENOMIC DNA]</scope>
    <source>
        <strain evidence="10 11">DSM 12769</strain>
    </source>
</reference>
<dbReference type="Gene3D" id="1.10.150.240">
    <property type="entry name" value="Putative phosphatase, domain 2"/>
    <property type="match status" value="1"/>
</dbReference>
<evidence type="ECO:0000256" key="7">
    <source>
        <dbReference type="ARBA" id="ARBA00022801"/>
    </source>
</evidence>
<comment type="catalytic activity">
    <reaction evidence="1">
        <text>2-phosphoglycolate + H2O = glycolate + phosphate</text>
        <dbReference type="Rhea" id="RHEA:14369"/>
        <dbReference type="ChEBI" id="CHEBI:15377"/>
        <dbReference type="ChEBI" id="CHEBI:29805"/>
        <dbReference type="ChEBI" id="CHEBI:43474"/>
        <dbReference type="ChEBI" id="CHEBI:58033"/>
        <dbReference type="EC" id="3.1.3.18"/>
    </reaction>
</comment>
<dbReference type="GO" id="GO:0046872">
    <property type="term" value="F:metal ion binding"/>
    <property type="evidence" value="ECO:0007669"/>
    <property type="project" value="UniProtKB-KW"/>
</dbReference>
<comment type="similarity">
    <text evidence="4">Belongs to the HAD-like hydrolase superfamily. CbbY/CbbZ/Gph/YieH family.</text>
</comment>